<comment type="caution">
    <text evidence="5">The sequence shown here is derived from an EMBL/GenBank/DDBJ whole genome shotgun (WGS) entry which is preliminary data.</text>
</comment>
<dbReference type="PANTHER" id="PTHR10192:SF5">
    <property type="entry name" value="GEPHYRIN"/>
    <property type="match status" value="1"/>
</dbReference>
<dbReference type="InterPro" id="IPR038987">
    <property type="entry name" value="MoeA-like"/>
</dbReference>
<dbReference type="AlphaFoldDB" id="A0A7J3G534"/>
<evidence type="ECO:0000256" key="1">
    <source>
        <dbReference type="ARBA" id="ARBA00005046"/>
    </source>
</evidence>
<keyword evidence="3" id="KW-1133">Transmembrane helix</keyword>
<comment type="pathway">
    <text evidence="1">Cofactor biosynthesis; molybdopterin biosynthesis.</text>
</comment>
<proteinExistence type="predicted"/>
<name>A0A7J3G534_CALS0</name>
<dbReference type="SMART" id="SM00852">
    <property type="entry name" value="MoCF_biosynth"/>
    <property type="match status" value="1"/>
</dbReference>
<dbReference type="SUPFAM" id="SSF63867">
    <property type="entry name" value="MoeA C-terminal domain-like"/>
    <property type="match status" value="1"/>
</dbReference>
<keyword evidence="5" id="KW-0808">Transferase</keyword>
<dbReference type="Pfam" id="PF03454">
    <property type="entry name" value="MoeA_C"/>
    <property type="match status" value="1"/>
</dbReference>
<dbReference type="Gene3D" id="2.170.190.11">
    <property type="entry name" value="Molybdopterin biosynthesis moea protein, domain 3"/>
    <property type="match status" value="1"/>
</dbReference>
<accession>A0A7J3G534</accession>
<dbReference type="PANTHER" id="PTHR10192">
    <property type="entry name" value="MOLYBDOPTERIN BIOSYNTHESIS PROTEIN"/>
    <property type="match status" value="1"/>
</dbReference>
<sequence>MKHRRLYRRITKFTDVWDAQRLLVEHLNPIKDYEVVPVFQAFGRVVYEPVVSPADLPPHNASHMDGYAVNSSLLQNASPSNPVKLRTVGVCYAGKKPEFKVGAGETARILTGAYLPEGCDAVVPQESVTLEGEYVVFTSPATPYQYVDMKGFDVSAGQTLFERGRVLKMADVALAAALGFEKLKVVRRPRVGIVAVGDELTDDFSEAKRGKVLNTHSHVVARLVETAGGEPLFLGIVPDNRAAFLQLLENQIQRLDILLSIAGSSVSEKDVSSILASENKLYVHGLTLQPGRVGGFTFYGDKPFIFLPGLIMSTLNVFMFLAYPVLRKMLHQEPRYYHHRVKAVLAEDITFRKYHDFVKVVWVRVVEDDEGLRCYPVLGESSGMSIPSRSDGFIIAPPGTSALKAGEKLWVNYPPTL</sequence>
<feature type="domain" description="MoaB/Mog" evidence="4">
    <location>
        <begin position="192"/>
        <end position="328"/>
    </location>
</feature>
<dbReference type="InterPro" id="IPR005111">
    <property type="entry name" value="MoeA_C_domain_IV"/>
</dbReference>
<dbReference type="SUPFAM" id="SSF53218">
    <property type="entry name" value="Molybdenum cofactor biosynthesis proteins"/>
    <property type="match status" value="1"/>
</dbReference>
<dbReference type="UniPathway" id="UPA00344"/>
<feature type="transmembrane region" description="Helical" evidence="3">
    <location>
        <begin position="305"/>
        <end position="326"/>
    </location>
</feature>
<dbReference type="SUPFAM" id="SSF63882">
    <property type="entry name" value="MoeA N-terminal region -like"/>
    <property type="match status" value="1"/>
</dbReference>
<evidence type="ECO:0000256" key="2">
    <source>
        <dbReference type="ARBA" id="ARBA00023150"/>
    </source>
</evidence>
<dbReference type="GO" id="GO:0005829">
    <property type="term" value="C:cytosol"/>
    <property type="evidence" value="ECO:0007669"/>
    <property type="project" value="TreeGrafter"/>
</dbReference>
<dbReference type="Gene3D" id="3.40.980.10">
    <property type="entry name" value="MoaB/Mog-like domain"/>
    <property type="match status" value="1"/>
</dbReference>
<dbReference type="InterPro" id="IPR036688">
    <property type="entry name" value="MoeA_C_domain_IV_sf"/>
</dbReference>
<dbReference type="GO" id="GO:0061599">
    <property type="term" value="F:molybdopterin molybdotransferase activity"/>
    <property type="evidence" value="ECO:0007669"/>
    <property type="project" value="TreeGrafter"/>
</dbReference>
<dbReference type="Gene3D" id="3.90.105.10">
    <property type="entry name" value="Molybdopterin biosynthesis moea protein, domain 2"/>
    <property type="match status" value="1"/>
</dbReference>
<protein>
    <submittedName>
        <fullName evidence="5">Molybdopterin molybdenumtransferase MoeA</fullName>
    </submittedName>
</protein>
<keyword evidence="3" id="KW-0472">Membrane</keyword>
<reference evidence="5" key="1">
    <citation type="journal article" date="2020" name="mSystems">
        <title>Genome- and Community-Level Interaction Insights into Carbon Utilization and Element Cycling Functions of Hydrothermarchaeota in Hydrothermal Sediment.</title>
        <authorList>
            <person name="Zhou Z."/>
            <person name="Liu Y."/>
            <person name="Xu W."/>
            <person name="Pan J."/>
            <person name="Luo Z.H."/>
            <person name="Li M."/>
        </authorList>
    </citation>
    <scope>NUCLEOTIDE SEQUENCE [LARGE SCALE GENOMIC DNA]</scope>
    <source>
        <strain evidence="5">SpSt-669</strain>
    </source>
</reference>
<evidence type="ECO:0000313" key="5">
    <source>
        <dbReference type="EMBL" id="HGL40809.1"/>
    </source>
</evidence>
<evidence type="ECO:0000259" key="4">
    <source>
        <dbReference type="SMART" id="SM00852"/>
    </source>
</evidence>
<keyword evidence="2" id="KW-0501">Molybdenum cofactor biosynthesis</keyword>
<dbReference type="InterPro" id="IPR036425">
    <property type="entry name" value="MoaB/Mog-like_dom_sf"/>
</dbReference>
<organism evidence="5">
    <name type="scientific">Caldiarchaeum subterraneum</name>
    <dbReference type="NCBI Taxonomy" id="311458"/>
    <lineage>
        <taxon>Archaea</taxon>
        <taxon>Nitrososphaerota</taxon>
        <taxon>Candidatus Caldarchaeales</taxon>
        <taxon>Candidatus Caldarchaeaceae</taxon>
        <taxon>Candidatus Caldarchaeum</taxon>
    </lineage>
</organism>
<evidence type="ECO:0000256" key="3">
    <source>
        <dbReference type="SAM" id="Phobius"/>
    </source>
</evidence>
<dbReference type="CDD" id="cd00887">
    <property type="entry name" value="MoeA"/>
    <property type="match status" value="1"/>
</dbReference>
<dbReference type="EMBL" id="DTCM01000051">
    <property type="protein sequence ID" value="HGL40809.1"/>
    <property type="molecule type" value="Genomic_DNA"/>
</dbReference>
<keyword evidence="3" id="KW-0812">Transmembrane</keyword>
<dbReference type="Pfam" id="PF00994">
    <property type="entry name" value="MoCF_biosynth"/>
    <property type="match status" value="1"/>
</dbReference>
<dbReference type="InterPro" id="IPR001453">
    <property type="entry name" value="MoaB/Mog_dom"/>
</dbReference>
<dbReference type="InterPro" id="IPR005110">
    <property type="entry name" value="MoeA_linker/N"/>
</dbReference>
<gene>
    <name evidence="5" type="ORF">ENU43_04000</name>
</gene>
<dbReference type="InterPro" id="IPR036135">
    <property type="entry name" value="MoeA_linker/N_sf"/>
</dbReference>
<dbReference type="GO" id="GO:0006777">
    <property type="term" value="P:Mo-molybdopterin cofactor biosynthetic process"/>
    <property type="evidence" value="ECO:0007669"/>
    <property type="project" value="UniProtKB-KW"/>
</dbReference>
<dbReference type="Pfam" id="PF03453">
    <property type="entry name" value="MoeA_N"/>
    <property type="match status" value="1"/>
</dbReference>
<dbReference type="Gene3D" id="2.40.340.10">
    <property type="entry name" value="MoeA, C-terminal, domain IV"/>
    <property type="match status" value="1"/>
</dbReference>